<proteinExistence type="predicted"/>
<dbReference type="AlphaFoldDB" id="A0A2H9TMF7"/>
<dbReference type="Gene3D" id="1.10.10.60">
    <property type="entry name" value="Homeodomain-like"/>
    <property type="match status" value="1"/>
</dbReference>
<comment type="caution">
    <text evidence="3">The sequence shown here is derived from an EMBL/GenBank/DDBJ whole genome shotgun (WGS) entry which is preliminary data.</text>
</comment>
<evidence type="ECO:0000313" key="4">
    <source>
        <dbReference type="Proteomes" id="UP000240830"/>
    </source>
</evidence>
<feature type="domain" description="Myb-like" evidence="1">
    <location>
        <begin position="276"/>
        <end position="321"/>
    </location>
</feature>
<name>A0A2H9TMF7_9FUNG</name>
<evidence type="ECO:0000259" key="1">
    <source>
        <dbReference type="PROSITE" id="PS50090"/>
    </source>
</evidence>
<accession>A0A2H9TMF7</accession>
<gene>
    <name evidence="3" type="ORF">PSACC_01235</name>
</gene>
<dbReference type="SUPFAM" id="SSF46689">
    <property type="entry name" value="Homeodomain-like"/>
    <property type="match status" value="1"/>
</dbReference>
<dbReference type="Proteomes" id="UP000240830">
    <property type="component" value="Unassembled WGS sequence"/>
</dbReference>
<organism evidence="3 4">
    <name type="scientific">Paramicrosporidium saccamoebae</name>
    <dbReference type="NCBI Taxonomy" id="1246581"/>
    <lineage>
        <taxon>Eukaryota</taxon>
        <taxon>Fungi</taxon>
        <taxon>Fungi incertae sedis</taxon>
        <taxon>Cryptomycota</taxon>
        <taxon>Cryptomycota incertae sedis</taxon>
        <taxon>Paramicrosporidium</taxon>
    </lineage>
</organism>
<dbReference type="InterPro" id="IPR009057">
    <property type="entry name" value="Homeodomain-like_sf"/>
</dbReference>
<evidence type="ECO:0000313" key="3">
    <source>
        <dbReference type="EMBL" id="PJF18958.1"/>
    </source>
</evidence>
<feature type="domain" description="HTH myb-type" evidence="2">
    <location>
        <begin position="276"/>
        <end position="325"/>
    </location>
</feature>
<dbReference type="InterPro" id="IPR001005">
    <property type="entry name" value="SANT/Myb"/>
</dbReference>
<dbReference type="PROSITE" id="PS51294">
    <property type="entry name" value="HTH_MYB"/>
    <property type="match status" value="1"/>
</dbReference>
<dbReference type="SMART" id="SM00717">
    <property type="entry name" value="SANT"/>
    <property type="match status" value="1"/>
</dbReference>
<sequence length="328" mass="36862">MLADLTVQDGTPVDIATLWPKLVNDQHWDELRKRVEDNQTIQKQSITEPRPDANFSKRMMSFLKNLYRDAEVPLMVKYCAAGAILDDEKVGEERQFTVTPGTVGFTQDRFMTQPPDVLLRSPEKNGGQEISDSFNLGFDTQGFTVGATNADEMIDVINESQPTAAALPLVSSPKPLPDRLVKFLESFTIIPAVAFRSILCTNDDELVGILEGTHATVAAFLTRNVQTDENTRPEEEQKPMAKRCKLLDRHESAERIAWSSLINSPIKKTQSGQGKKWSKGEEMRLIDGYGRFGQDWALIQSNLDFAHRKDQSLKDKVQQLINTGRIPK</sequence>
<keyword evidence="4" id="KW-1185">Reference proteome</keyword>
<dbReference type="EMBL" id="MTSL01000093">
    <property type="protein sequence ID" value="PJF18958.1"/>
    <property type="molecule type" value="Genomic_DNA"/>
</dbReference>
<dbReference type="InterPro" id="IPR017930">
    <property type="entry name" value="Myb_dom"/>
</dbReference>
<reference evidence="3 4" key="1">
    <citation type="submission" date="2016-10" db="EMBL/GenBank/DDBJ databases">
        <title>The genome of Paramicrosporidium saccamoebae is the missing link in understanding Cryptomycota and Microsporidia evolution.</title>
        <authorList>
            <person name="Quandt C.A."/>
            <person name="Beaudet D."/>
            <person name="Corsaro D."/>
            <person name="Michel R."/>
            <person name="Corradi N."/>
            <person name="James T."/>
        </authorList>
    </citation>
    <scope>NUCLEOTIDE SEQUENCE [LARGE SCALE GENOMIC DNA]</scope>
    <source>
        <strain evidence="3 4">KSL3</strain>
    </source>
</reference>
<protein>
    <submittedName>
        <fullName evidence="3">Uncharacterized protein</fullName>
    </submittedName>
</protein>
<evidence type="ECO:0000259" key="2">
    <source>
        <dbReference type="PROSITE" id="PS51294"/>
    </source>
</evidence>
<dbReference type="PROSITE" id="PS50090">
    <property type="entry name" value="MYB_LIKE"/>
    <property type="match status" value="1"/>
</dbReference>